<comment type="similarity">
    <text evidence="1">Belongs to the peptidase S11 family.</text>
</comment>
<dbReference type="OrthoDB" id="10254188at2759"/>
<dbReference type="PANTHER" id="PTHR21581">
    <property type="entry name" value="D-ALANYL-D-ALANINE CARBOXYPEPTIDASE"/>
    <property type="match status" value="1"/>
</dbReference>
<keyword evidence="6" id="KW-0961">Cell wall biogenesis/degradation</keyword>
<evidence type="ECO:0000313" key="9">
    <source>
        <dbReference type="Proteomes" id="UP000187209"/>
    </source>
</evidence>
<name>A0A1R2BVB2_9CILI</name>
<dbReference type="SUPFAM" id="SSF56601">
    <property type="entry name" value="beta-lactamase/transpeptidase-like"/>
    <property type="match status" value="1"/>
</dbReference>
<reference evidence="8 9" key="1">
    <citation type="submission" date="2016-11" db="EMBL/GenBank/DDBJ databases">
        <title>The macronuclear genome of Stentor coeruleus: a giant cell with tiny introns.</title>
        <authorList>
            <person name="Slabodnick M."/>
            <person name="Ruby J.G."/>
            <person name="Reiff S.B."/>
            <person name="Swart E.C."/>
            <person name="Gosai S."/>
            <person name="Prabakaran S."/>
            <person name="Witkowska E."/>
            <person name="Larue G.E."/>
            <person name="Fisher S."/>
            <person name="Freeman R.M."/>
            <person name="Gunawardena J."/>
            <person name="Chu W."/>
            <person name="Stover N.A."/>
            <person name="Gregory B.D."/>
            <person name="Nowacki M."/>
            <person name="Derisi J."/>
            <person name="Roy S.W."/>
            <person name="Marshall W.F."/>
            <person name="Sood P."/>
        </authorList>
    </citation>
    <scope>NUCLEOTIDE SEQUENCE [LARGE SCALE GENOMIC DNA]</scope>
    <source>
        <strain evidence="8">WM001</strain>
    </source>
</reference>
<keyword evidence="3" id="KW-0378">Hydrolase</keyword>
<evidence type="ECO:0000256" key="3">
    <source>
        <dbReference type="ARBA" id="ARBA00022801"/>
    </source>
</evidence>
<keyword evidence="9" id="KW-1185">Reference proteome</keyword>
<dbReference type="GO" id="GO:0071555">
    <property type="term" value="P:cell wall organization"/>
    <property type="evidence" value="ECO:0007669"/>
    <property type="project" value="UniProtKB-KW"/>
</dbReference>
<protein>
    <recommendedName>
        <fullName evidence="7">Peptidase S11 D-alanyl-D-alanine carboxypeptidase A N-terminal domain-containing protein</fullName>
    </recommendedName>
</protein>
<evidence type="ECO:0000259" key="7">
    <source>
        <dbReference type="Pfam" id="PF00768"/>
    </source>
</evidence>
<evidence type="ECO:0000256" key="5">
    <source>
        <dbReference type="ARBA" id="ARBA00022984"/>
    </source>
</evidence>
<dbReference type="GO" id="GO:0006508">
    <property type="term" value="P:proteolysis"/>
    <property type="evidence" value="ECO:0007669"/>
    <property type="project" value="InterPro"/>
</dbReference>
<gene>
    <name evidence="8" type="ORF">SteCoe_19141</name>
</gene>
<feature type="domain" description="Peptidase S11 D-alanyl-D-alanine carboxypeptidase A N-terminal" evidence="7">
    <location>
        <begin position="34"/>
        <end position="278"/>
    </location>
</feature>
<evidence type="ECO:0000256" key="2">
    <source>
        <dbReference type="ARBA" id="ARBA00022729"/>
    </source>
</evidence>
<keyword evidence="4" id="KW-0133">Cell shape</keyword>
<evidence type="ECO:0000256" key="1">
    <source>
        <dbReference type="ARBA" id="ARBA00007164"/>
    </source>
</evidence>
<sequence>MDPQSPLTPILIPESARMSPCRTAASFSTQNLMPAPQVTASAWSIINVETGEFLWAKNGDTTNDIASLTKMMTCYVVKQCIKQNLCTEEDIVIVPKEATQLGGTTAYLKTNDQLKVIDLLYGMMLPSGNDAAYALADYCGGLILADLRINKQKSKYNNDTYFVKQMNVACRKLGLKTTRFLNPHGLSHLGNTSTVIEISKLGAILIKKPLVARIVSQVKYSCEVRNKGACRKLTWCNTNLLLGQTGVTGLKTGQTNTAGPCLCASYNIYGYNLVITILKCRSPEKRWSEVIRLMSWAVNQLDIICQKLTDKKIRIRNLSNLMNTYD</sequence>
<organism evidence="8 9">
    <name type="scientific">Stentor coeruleus</name>
    <dbReference type="NCBI Taxonomy" id="5963"/>
    <lineage>
        <taxon>Eukaryota</taxon>
        <taxon>Sar</taxon>
        <taxon>Alveolata</taxon>
        <taxon>Ciliophora</taxon>
        <taxon>Postciliodesmatophora</taxon>
        <taxon>Heterotrichea</taxon>
        <taxon>Heterotrichida</taxon>
        <taxon>Stentoridae</taxon>
        <taxon>Stentor</taxon>
    </lineage>
</organism>
<dbReference type="InterPro" id="IPR012338">
    <property type="entry name" value="Beta-lactam/transpept-like"/>
</dbReference>
<evidence type="ECO:0000256" key="6">
    <source>
        <dbReference type="ARBA" id="ARBA00023316"/>
    </source>
</evidence>
<evidence type="ECO:0000256" key="4">
    <source>
        <dbReference type="ARBA" id="ARBA00022960"/>
    </source>
</evidence>
<dbReference type="GO" id="GO:0008360">
    <property type="term" value="P:regulation of cell shape"/>
    <property type="evidence" value="ECO:0007669"/>
    <property type="project" value="UniProtKB-KW"/>
</dbReference>
<dbReference type="Gene3D" id="3.40.710.10">
    <property type="entry name" value="DD-peptidase/beta-lactamase superfamily"/>
    <property type="match status" value="1"/>
</dbReference>
<dbReference type="AlphaFoldDB" id="A0A1R2BVB2"/>
<keyword evidence="5" id="KW-0573">Peptidoglycan synthesis</keyword>
<dbReference type="InterPro" id="IPR001967">
    <property type="entry name" value="Peptidase_S11_N"/>
</dbReference>
<dbReference type="Proteomes" id="UP000187209">
    <property type="component" value="Unassembled WGS sequence"/>
</dbReference>
<dbReference type="Pfam" id="PF00768">
    <property type="entry name" value="Peptidase_S11"/>
    <property type="match status" value="1"/>
</dbReference>
<dbReference type="EMBL" id="MPUH01000417">
    <property type="protein sequence ID" value="OMJ80597.1"/>
    <property type="molecule type" value="Genomic_DNA"/>
</dbReference>
<dbReference type="GO" id="GO:0009002">
    <property type="term" value="F:serine-type D-Ala-D-Ala carboxypeptidase activity"/>
    <property type="evidence" value="ECO:0007669"/>
    <property type="project" value="InterPro"/>
</dbReference>
<proteinExistence type="inferred from homology"/>
<accession>A0A1R2BVB2</accession>
<dbReference type="PRINTS" id="PR00725">
    <property type="entry name" value="DADACBPTASE1"/>
</dbReference>
<dbReference type="PANTHER" id="PTHR21581:SF6">
    <property type="entry name" value="TRAFFICKING PROTEIN PARTICLE COMPLEX SUBUNIT 12"/>
    <property type="match status" value="1"/>
</dbReference>
<dbReference type="InterPro" id="IPR018044">
    <property type="entry name" value="Peptidase_S11"/>
</dbReference>
<evidence type="ECO:0000313" key="8">
    <source>
        <dbReference type="EMBL" id="OMJ80597.1"/>
    </source>
</evidence>
<comment type="caution">
    <text evidence="8">The sequence shown here is derived from an EMBL/GenBank/DDBJ whole genome shotgun (WGS) entry which is preliminary data.</text>
</comment>
<keyword evidence="2" id="KW-0732">Signal</keyword>